<sequence>MEATTPTTPTPTPTTWARTATLTLQRLQASIDAVHARLHARSRADASARVRDFSARVTRWLLRVWHAELNGLVAEQMDAVGLGILVLVSEWEGQRAGLEREGVLEGGGDDGVGRGGEGRGGEVCSEDGSGEAGESEGGEGE</sequence>
<proteinExistence type="predicted"/>
<keyword evidence="2" id="KW-1185">Reference proteome</keyword>
<dbReference type="EMBL" id="BSXG01000029">
    <property type="protein sequence ID" value="GME26644.1"/>
    <property type="molecule type" value="Genomic_DNA"/>
</dbReference>
<dbReference type="Proteomes" id="UP001165186">
    <property type="component" value="Unassembled WGS sequence"/>
</dbReference>
<comment type="caution">
    <text evidence="1">The sequence shown here is derived from an EMBL/GenBank/DDBJ whole genome shotgun (WGS) entry which is preliminary data.</text>
</comment>
<name>A0ACB5S1J1_9PEZI</name>
<gene>
    <name evidence="1" type="primary">g9718</name>
    <name evidence="1" type="ORF">NpPPO83_00009718</name>
</gene>
<protein>
    <submittedName>
        <fullName evidence="1">Uncharacterized protein</fullName>
    </submittedName>
</protein>
<reference evidence="1" key="1">
    <citation type="submission" date="2024-09" db="EMBL/GenBank/DDBJ databases">
        <title>Draft Genome Sequences of Neofusicoccum parvum.</title>
        <authorList>
            <person name="Ashida A."/>
            <person name="Camagna M."/>
            <person name="Tanaka A."/>
            <person name="Takemoto D."/>
        </authorList>
    </citation>
    <scope>NUCLEOTIDE SEQUENCE</scope>
    <source>
        <strain evidence="1">PPO83</strain>
    </source>
</reference>
<organism evidence="1 2">
    <name type="scientific">Neofusicoccum parvum</name>
    <dbReference type="NCBI Taxonomy" id="310453"/>
    <lineage>
        <taxon>Eukaryota</taxon>
        <taxon>Fungi</taxon>
        <taxon>Dikarya</taxon>
        <taxon>Ascomycota</taxon>
        <taxon>Pezizomycotina</taxon>
        <taxon>Dothideomycetes</taxon>
        <taxon>Dothideomycetes incertae sedis</taxon>
        <taxon>Botryosphaeriales</taxon>
        <taxon>Botryosphaeriaceae</taxon>
        <taxon>Neofusicoccum</taxon>
    </lineage>
</organism>
<evidence type="ECO:0000313" key="2">
    <source>
        <dbReference type="Proteomes" id="UP001165186"/>
    </source>
</evidence>
<accession>A0ACB5S1J1</accession>
<evidence type="ECO:0000313" key="1">
    <source>
        <dbReference type="EMBL" id="GME26644.1"/>
    </source>
</evidence>